<accession>D1QWA9</accession>
<comment type="caution">
    <text evidence="1">The sequence shown here is derived from an EMBL/GenBank/DDBJ whole genome shotgun (WGS) entry which is preliminary data.</text>
</comment>
<name>D1QWA9_9BACT</name>
<dbReference type="HOGENOM" id="CLU_1711596_0_0_10"/>
<dbReference type="AlphaFoldDB" id="D1QWA9"/>
<evidence type="ECO:0000313" key="1">
    <source>
        <dbReference type="EMBL" id="EFB30388.1"/>
    </source>
</evidence>
<dbReference type="Proteomes" id="UP000004079">
    <property type="component" value="Unassembled WGS sequence"/>
</dbReference>
<organism evidence="1 2">
    <name type="scientific">Segatella oris F0302</name>
    <dbReference type="NCBI Taxonomy" id="649760"/>
    <lineage>
        <taxon>Bacteria</taxon>
        <taxon>Pseudomonadati</taxon>
        <taxon>Bacteroidota</taxon>
        <taxon>Bacteroidia</taxon>
        <taxon>Bacteroidales</taxon>
        <taxon>Prevotellaceae</taxon>
        <taxon>Segatella</taxon>
    </lineage>
</organism>
<protein>
    <submittedName>
        <fullName evidence="1">Uncharacterized protein</fullName>
    </submittedName>
</protein>
<proteinExistence type="predicted"/>
<sequence>MFILSLASKEPEYVVFVRAFLFGGQPTFARLERKIRPHKRLVFASMTVSKCREKPCGGDFSLHPQDSTLQVSKGHRHIFARPITASGTLHEAVYKSQTCVLSIRLTDSRQIIALDEQHKSIAPSLLNLSRKRSEYLTKSYQILTSLHSFDMSS</sequence>
<reference evidence="1 2" key="1">
    <citation type="submission" date="2009-11" db="EMBL/GenBank/DDBJ databases">
        <authorList>
            <person name="Weinstock G."/>
            <person name="Sodergren E."/>
            <person name="Clifton S."/>
            <person name="Fulton L."/>
            <person name="Fulton B."/>
            <person name="Courtney L."/>
            <person name="Fronick C."/>
            <person name="Harrison M."/>
            <person name="Strong C."/>
            <person name="Farmer C."/>
            <person name="Delahaunty K."/>
            <person name="Markovic C."/>
            <person name="Hall O."/>
            <person name="Minx P."/>
            <person name="Tomlinson C."/>
            <person name="Mitreva M."/>
            <person name="Nelson J."/>
            <person name="Hou S."/>
            <person name="Wollam A."/>
            <person name="Pepin K.H."/>
            <person name="Johnson M."/>
            <person name="Bhonagiri V."/>
            <person name="Nash W.E."/>
            <person name="Warren W."/>
            <person name="Chinwalla A."/>
            <person name="Mardis E.R."/>
            <person name="Wilson R.K."/>
        </authorList>
    </citation>
    <scope>NUCLEOTIDE SEQUENCE [LARGE SCALE GENOMIC DNA]</scope>
    <source>
        <strain evidence="1 2">F0302</strain>
    </source>
</reference>
<gene>
    <name evidence="1" type="ORF">HMPREF0971_03306</name>
</gene>
<evidence type="ECO:0000313" key="2">
    <source>
        <dbReference type="Proteomes" id="UP000004079"/>
    </source>
</evidence>
<dbReference type="EMBL" id="ACUZ02000068">
    <property type="protein sequence ID" value="EFB30388.1"/>
    <property type="molecule type" value="Genomic_DNA"/>
</dbReference>